<reference evidence="1 2" key="1">
    <citation type="submission" date="2019-07" db="EMBL/GenBank/DDBJ databases">
        <title>Full genome sequence of Sphingomonas sp. 4R-6-7(HKS19).</title>
        <authorList>
            <person name="Im W.-T."/>
        </authorList>
    </citation>
    <scope>NUCLEOTIDE SEQUENCE [LARGE SCALE GENOMIC DNA]</scope>
    <source>
        <strain evidence="1 2">HKS19</strain>
    </source>
</reference>
<organism evidence="1 2">
    <name type="scientific">Sphingomonas panacisoli</name>
    <dbReference type="NCBI Taxonomy" id="1813879"/>
    <lineage>
        <taxon>Bacteria</taxon>
        <taxon>Pseudomonadati</taxon>
        <taxon>Pseudomonadota</taxon>
        <taxon>Alphaproteobacteria</taxon>
        <taxon>Sphingomonadales</taxon>
        <taxon>Sphingomonadaceae</taxon>
        <taxon>Sphingomonas</taxon>
    </lineage>
</organism>
<name>A0A5B8LLQ7_9SPHN</name>
<gene>
    <name evidence="1" type="ORF">FPZ24_15135</name>
</gene>
<proteinExistence type="predicted"/>
<dbReference type="EMBL" id="CP042306">
    <property type="protein sequence ID" value="QDZ08635.1"/>
    <property type="molecule type" value="Genomic_DNA"/>
</dbReference>
<sequence length="133" mass="14754">MAYLDFAPAAGGALLLDRPVAAPRSFTKPADLTPLEWQVVEIAQGDKLSSIRPTGRFVRALRWMFGGRVATALSDGRLEALRRMAVLSWYRGYAVAPAEVRLFLAAGFTPDHYDLLLARINAVRAALPRRFRK</sequence>
<dbReference type="OrthoDB" id="7449825at2"/>
<protein>
    <submittedName>
        <fullName evidence="1">Uncharacterized protein</fullName>
    </submittedName>
</protein>
<dbReference type="Proteomes" id="UP000315673">
    <property type="component" value="Chromosome"/>
</dbReference>
<keyword evidence="2" id="KW-1185">Reference proteome</keyword>
<evidence type="ECO:0000313" key="1">
    <source>
        <dbReference type="EMBL" id="QDZ08635.1"/>
    </source>
</evidence>
<dbReference type="RefSeq" id="WP_146573360.1">
    <property type="nucleotide sequence ID" value="NZ_CP042306.1"/>
</dbReference>
<evidence type="ECO:0000313" key="2">
    <source>
        <dbReference type="Proteomes" id="UP000315673"/>
    </source>
</evidence>
<accession>A0A5B8LLQ7</accession>
<dbReference type="AlphaFoldDB" id="A0A5B8LLQ7"/>
<dbReference type="KEGG" id="spai:FPZ24_15135"/>